<dbReference type="Gene3D" id="3.20.20.70">
    <property type="entry name" value="Aldolase class I"/>
    <property type="match status" value="1"/>
</dbReference>
<accession>A0A1M6SSZ0</accession>
<dbReference type="InterPro" id="IPR007549">
    <property type="entry name" value="DUF512"/>
</dbReference>
<dbReference type="Pfam" id="PF04459">
    <property type="entry name" value="DUF512"/>
    <property type="match status" value="1"/>
</dbReference>
<organism evidence="2 3">
    <name type="scientific">Desulforamulus aeronauticus DSM 10349</name>
    <dbReference type="NCBI Taxonomy" id="1121421"/>
    <lineage>
        <taxon>Bacteria</taxon>
        <taxon>Bacillati</taxon>
        <taxon>Bacillota</taxon>
        <taxon>Clostridia</taxon>
        <taxon>Eubacteriales</taxon>
        <taxon>Peptococcaceae</taxon>
        <taxon>Desulforamulus</taxon>
    </lineage>
</organism>
<dbReference type="InterPro" id="IPR013785">
    <property type="entry name" value="Aldolase_TIM"/>
</dbReference>
<dbReference type="SUPFAM" id="SSF50156">
    <property type="entry name" value="PDZ domain-like"/>
    <property type="match status" value="1"/>
</dbReference>
<dbReference type="InterPro" id="IPR036034">
    <property type="entry name" value="PDZ_sf"/>
</dbReference>
<proteinExistence type="predicted"/>
<dbReference type="Pfam" id="PF17820">
    <property type="entry name" value="PDZ_6"/>
    <property type="match status" value="1"/>
</dbReference>
<dbReference type="InterPro" id="IPR001478">
    <property type="entry name" value="PDZ"/>
</dbReference>
<dbReference type="SUPFAM" id="SSF102114">
    <property type="entry name" value="Radical SAM enzymes"/>
    <property type="match status" value="1"/>
</dbReference>
<sequence>MTDNGLLITDVEEQSIAEELGVKPGDRLLAINEQPVRDILDYRFLCAAEELLVKVTTQAGEVWELEIEKEYEEGLGLDFGEHSFGATRLCHNRCLFCFVDQMAPKMRETLYIKDDDYRLSFWQGNFVTLTNVKEAELQRIVDQRMGPLFISVHTTNPELRARMLNNRFAGNIMDQLSKLAKASIEMHTQVVLCPDINDGAELKRTIEDLAGLWPEVQSMAVVPVGVTKYRQGLYNLRTFTQSEASQVIDLVEGYQQEFLEQWGDSFVYASDEFYVMAGKPIPPTENYGNFPQTENGVGLARLFLDEWDSIKDDLPRRISSNHRVTLVTGTSGAAILQQVVDGLNQIKDLQVDLEVVKNQFFGESVTVTGLLTGGDIIKALKNKNLGDAVILPSVMLRDGEEVFLDDVTVSDVADKIQTPVEVVDGPENLVEVLLGTKA</sequence>
<dbReference type="PROSITE" id="PS50106">
    <property type="entry name" value="PDZ"/>
    <property type="match status" value="1"/>
</dbReference>
<dbReference type="Pfam" id="PF19238">
    <property type="entry name" value="Radical_SAM_2"/>
    <property type="match status" value="1"/>
</dbReference>
<keyword evidence="3" id="KW-1185">Reference proteome</keyword>
<dbReference type="AlphaFoldDB" id="A0A1M6SSZ0"/>
<dbReference type="STRING" id="1121421.SAMN02745123_02006"/>
<dbReference type="InterPro" id="IPR045375">
    <property type="entry name" value="Put_radical_SAM-like_N"/>
</dbReference>
<dbReference type="RefSeq" id="WP_072913769.1">
    <property type="nucleotide sequence ID" value="NZ_FRAR01000014.1"/>
</dbReference>
<dbReference type="InterPro" id="IPR058240">
    <property type="entry name" value="rSAM_sf"/>
</dbReference>
<dbReference type="InterPro" id="IPR041489">
    <property type="entry name" value="PDZ_6"/>
</dbReference>
<gene>
    <name evidence="2" type="ORF">SAMN02745123_02006</name>
</gene>
<evidence type="ECO:0000259" key="1">
    <source>
        <dbReference type="PROSITE" id="PS50106"/>
    </source>
</evidence>
<evidence type="ECO:0000313" key="3">
    <source>
        <dbReference type="Proteomes" id="UP000183997"/>
    </source>
</evidence>
<dbReference type="EMBL" id="FRAR01000014">
    <property type="protein sequence ID" value="SHK47795.1"/>
    <property type="molecule type" value="Genomic_DNA"/>
</dbReference>
<dbReference type="Proteomes" id="UP000183997">
    <property type="component" value="Unassembled WGS sequence"/>
</dbReference>
<protein>
    <submittedName>
        <fullName evidence="2">Putative radical SAM enzyme, TIGR03279 family</fullName>
    </submittedName>
</protein>
<dbReference type="OrthoDB" id="9774724at2"/>
<feature type="domain" description="PDZ" evidence="1">
    <location>
        <begin position="1"/>
        <end position="39"/>
    </location>
</feature>
<name>A0A1M6SSZ0_9FIRM</name>
<evidence type="ECO:0000313" key="2">
    <source>
        <dbReference type="EMBL" id="SHK47795.1"/>
    </source>
</evidence>
<reference evidence="3" key="1">
    <citation type="submission" date="2016-11" db="EMBL/GenBank/DDBJ databases">
        <authorList>
            <person name="Varghese N."/>
            <person name="Submissions S."/>
        </authorList>
    </citation>
    <scope>NUCLEOTIDE SEQUENCE [LARGE SCALE GENOMIC DNA]</scope>
    <source>
        <strain evidence="3">DSM 10349</strain>
    </source>
</reference>
<dbReference type="Gene3D" id="2.30.42.10">
    <property type="match status" value="1"/>
</dbReference>